<dbReference type="PANTHER" id="PTHR10663">
    <property type="entry name" value="GUANYL-NUCLEOTIDE EXCHANGE FACTOR"/>
    <property type="match status" value="1"/>
</dbReference>
<evidence type="ECO:0000256" key="6">
    <source>
        <dbReference type="ARBA" id="ARBA00023136"/>
    </source>
</evidence>
<dbReference type="InterPro" id="IPR015403">
    <property type="entry name" value="Mon2/Sec7/BIG1-like_HDS"/>
</dbReference>
<feature type="compositionally biased region" description="Polar residues" evidence="7">
    <location>
        <begin position="521"/>
        <end position="532"/>
    </location>
</feature>
<dbReference type="OrthoDB" id="18431at2759"/>
<reference evidence="9 10" key="1">
    <citation type="journal article" date="2015" name="Genome Biol.">
        <title>Comparative genomics of Steinernema reveals deeply conserved gene regulatory networks.</title>
        <authorList>
            <person name="Dillman A.R."/>
            <person name="Macchietto M."/>
            <person name="Porter C.F."/>
            <person name="Rogers A."/>
            <person name="Williams B."/>
            <person name="Antoshechkin I."/>
            <person name="Lee M.M."/>
            <person name="Goodwin Z."/>
            <person name="Lu X."/>
            <person name="Lewis E.E."/>
            <person name="Goodrich-Blair H."/>
            <person name="Stock S.P."/>
            <person name="Adams B.J."/>
            <person name="Sternberg P.W."/>
            <person name="Mortazavi A."/>
        </authorList>
    </citation>
    <scope>NUCLEOTIDE SEQUENCE [LARGE SCALE GENOMIC DNA]</scope>
    <source>
        <strain evidence="9 10">ALL</strain>
    </source>
</reference>
<evidence type="ECO:0000313" key="9">
    <source>
        <dbReference type="EMBL" id="TKR93853.1"/>
    </source>
</evidence>
<keyword evidence="3" id="KW-0813">Transport</keyword>
<accession>A0A4U5PCD2</accession>
<dbReference type="Pfam" id="PF12783">
    <property type="entry name" value="Sec7-like_HUS"/>
    <property type="match status" value="1"/>
</dbReference>
<dbReference type="FunFam" id="1.10.1000.11:FF:000003">
    <property type="entry name" value="Brefeldin A-inhibited guanine nucleotide-exchange protein 1"/>
    <property type="match status" value="1"/>
</dbReference>
<dbReference type="SMART" id="SM00222">
    <property type="entry name" value="Sec7"/>
    <property type="match status" value="1"/>
</dbReference>
<dbReference type="SUPFAM" id="SSF48371">
    <property type="entry name" value="ARM repeat"/>
    <property type="match status" value="1"/>
</dbReference>
<dbReference type="Pfam" id="PF09324">
    <property type="entry name" value="Sec7-like_HDS"/>
    <property type="match status" value="1"/>
</dbReference>
<keyword evidence="4" id="KW-0963">Cytoplasm</keyword>
<dbReference type="Proteomes" id="UP000298663">
    <property type="component" value="Unassembled WGS sequence"/>
</dbReference>
<dbReference type="GO" id="GO:0016020">
    <property type="term" value="C:membrane"/>
    <property type="evidence" value="ECO:0007669"/>
    <property type="project" value="UniProtKB-SubCell"/>
</dbReference>
<dbReference type="InterPro" id="IPR023394">
    <property type="entry name" value="Sec7_C_sf"/>
</dbReference>
<protein>
    <recommendedName>
        <fullName evidence="8">SEC7 domain-containing protein</fullName>
    </recommendedName>
</protein>
<evidence type="ECO:0000256" key="2">
    <source>
        <dbReference type="ARBA" id="ARBA00004496"/>
    </source>
</evidence>
<feature type="domain" description="SEC7" evidence="8">
    <location>
        <begin position="534"/>
        <end position="723"/>
    </location>
</feature>
<dbReference type="SUPFAM" id="SSF48425">
    <property type="entry name" value="Sec7 domain"/>
    <property type="match status" value="1"/>
</dbReference>
<dbReference type="GO" id="GO:0005737">
    <property type="term" value="C:cytoplasm"/>
    <property type="evidence" value="ECO:0007669"/>
    <property type="project" value="UniProtKB-SubCell"/>
</dbReference>
<comment type="subcellular location">
    <subcellularLocation>
        <location evidence="2">Cytoplasm</location>
    </subcellularLocation>
    <subcellularLocation>
        <location evidence="1">Membrane</location>
    </subcellularLocation>
</comment>
<dbReference type="InterPro" id="IPR016024">
    <property type="entry name" value="ARM-type_fold"/>
</dbReference>
<dbReference type="FunFam" id="1.10.220.20:FF:000002">
    <property type="entry name" value="Brefeldin A-inhibited guanine nucleotide-exchange protein 1"/>
    <property type="match status" value="1"/>
</dbReference>
<keyword evidence="10" id="KW-1185">Reference proteome</keyword>
<dbReference type="STRING" id="34508.A0A4U5PCD2"/>
<evidence type="ECO:0000256" key="5">
    <source>
        <dbReference type="ARBA" id="ARBA00022927"/>
    </source>
</evidence>
<comment type="caution">
    <text evidence="9">The sequence shown here is derived from an EMBL/GenBank/DDBJ whole genome shotgun (WGS) entry which is preliminary data.</text>
</comment>
<dbReference type="GO" id="GO:0032012">
    <property type="term" value="P:regulation of ARF protein signal transduction"/>
    <property type="evidence" value="ECO:0007669"/>
    <property type="project" value="InterPro"/>
</dbReference>
<dbReference type="GO" id="GO:0005085">
    <property type="term" value="F:guanyl-nucleotide exchange factor activity"/>
    <property type="evidence" value="ECO:0007669"/>
    <property type="project" value="InterPro"/>
</dbReference>
<evidence type="ECO:0000313" key="10">
    <source>
        <dbReference type="Proteomes" id="UP000298663"/>
    </source>
</evidence>
<dbReference type="CDD" id="cd00171">
    <property type="entry name" value="Sec7"/>
    <property type="match status" value="1"/>
</dbReference>
<gene>
    <name evidence="9" type="ORF">L596_008231</name>
</gene>
<proteinExistence type="predicted"/>
<dbReference type="InterPro" id="IPR000904">
    <property type="entry name" value="Sec7_dom"/>
</dbReference>
<dbReference type="Gene3D" id="1.10.220.20">
    <property type="match status" value="1"/>
</dbReference>
<dbReference type="Pfam" id="PF16213">
    <property type="entry name" value="DCB"/>
    <property type="match status" value="1"/>
</dbReference>
<dbReference type="Pfam" id="PF01369">
    <property type="entry name" value="Sec7"/>
    <property type="match status" value="1"/>
</dbReference>
<sequence length="1145" mass="129364">MFLRAAIEQILSDKDVRRKEHAQLKKACETALEQLKGVRAEHSPLSNGGTNILPTQGDFVNADAFFLPFELACQSKTPRIVANALDCLQKLIAYGHLMGQTPDAANPERLLVDRIIEAICYTFQGPHTDDNVQLQILKGLLTAVMSATCEVHDKTLLLCVKTCFNIYLTSKTPVNNSTAKGTLTQIITHVFESMYAQEDDRLSRNFMDETDDEAVKNIVDSLVNQVVMSLEESDVESLNMTVEDGETGASLKSSASVKHLNVSSLQHDSLDPINSNDSADALQFASVHQKDAYLLLRALCRLADKPVQDNRDPASHELRSKLLSLEMILRVIQRSPSNLTSTHCITHCIRHELCTALSRNALSPEVSVFTRSLAIFVELVDKFKIHLKRQLEVFFKEIIISMLESASSTIDRRLEVLRTVAVICDNSQCLVDIYVNYDCHLTGANIFRDLIENLGKIAMEKHFTDTAHVTPFVKEREKEMRLLALQCLVGVLKCLADFYLEVVGTKSEAKGHSEHNESSAKENSPLPTSPTVSQFSFLRQKKELIEQGIELFSRKPEEGIRFLQEKSILGTSVTDIAKFIHEEDRLDKTVVGDYLGDGKDRNKEVMFAYVDMIDFHSIDFVKALRVFLDKFRLPGEAQKIDRLMEKFASRYCDCNPSLGLFASADTAYVLAYSIIMLTTDLHSPQVRNKMTKGQYVTMNSGINDHGDLPPEYLESIYDEIAQNEIKMNPGLTKRVKQNASVINDRQRRQIENLELETISETAHALLVAATQQYTQFTSASHVEHVIPMFQIVWTPCMAVFSTGFKDSDDEIVWKLCLSGFRYAIRVACLFRMRLERDAYVLALASFTHLNMKTSISSMKPKNIESIKLLLVVGDENGDCLHESWHEVLKCISHLEVAQMLGQNVYAKNSTGNYERALQETSSQDIVVAVDKIFQGSSRLSAEAIVHFVKAICAISQEELHMTEGPRMFMLQKIVEISEYNMGRIRIQWSLLWNILGEHFNKVGCHPVPEVAEVAVHALRQLSRKFLERGELPNFRFQKDFLRPFEVIMHKNRSLTIRALVIECTQNLVDGHWMKIRSGWKNVFALFTAAAAEMDSTIVNAAFKTTRYIVAVVNWRISVAITCVMTVARMFSPKISPQPWIRSKKP</sequence>
<dbReference type="PROSITE" id="PS50190">
    <property type="entry name" value="SEC7"/>
    <property type="match status" value="1"/>
</dbReference>
<feature type="compositionally biased region" description="Basic and acidic residues" evidence="7">
    <location>
        <begin position="510"/>
        <end position="520"/>
    </location>
</feature>
<dbReference type="Gene3D" id="1.10.1000.11">
    <property type="entry name" value="Arf Nucleotide-binding Site Opener,domain 2"/>
    <property type="match status" value="1"/>
</dbReference>
<keyword evidence="6" id="KW-0472">Membrane</keyword>
<dbReference type="InterPro" id="IPR032629">
    <property type="entry name" value="DCB_dom"/>
</dbReference>
<dbReference type="InterPro" id="IPR032691">
    <property type="entry name" value="Mon2/Sec7/BIG1-like_HUS"/>
</dbReference>
<evidence type="ECO:0000256" key="7">
    <source>
        <dbReference type="SAM" id="MobiDB-lite"/>
    </source>
</evidence>
<organism evidence="9 10">
    <name type="scientific">Steinernema carpocapsae</name>
    <name type="common">Entomopathogenic nematode</name>
    <dbReference type="NCBI Taxonomy" id="34508"/>
    <lineage>
        <taxon>Eukaryota</taxon>
        <taxon>Metazoa</taxon>
        <taxon>Ecdysozoa</taxon>
        <taxon>Nematoda</taxon>
        <taxon>Chromadorea</taxon>
        <taxon>Rhabditida</taxon>
        <taxon>Tylenchina</taxon>
        <taxon>Panagrolaimomorpha</taxon>
        <taxon>Strongyloidoidea</taxon>
        <taxon>Steinernematidae</taxon>
        <taxon>Steinernema</taxon>
    </lineage>
</organism>
<evidence type="ECO:0000256" key="4">
    <source>
        <dbReference type="ARBA" id="ARBA00022490"/>
    </source>
</evidence>
<dbReference type="AlphaFoldDB" id="A0A4U5PCD2"/>
<name>A0A4U5PCD2_STECR</name>
<dbReference type="GO" id="GO:0015031">
    <property type="term" value="P:protein transport"/>
    <property type="evidence" value="ECO:0007669"/>
    <property type="project" value="UniProtKB-KW"/>
</dbReference>
<reference evidence="9 10" key="2">
    <citation type="journal article" date="2019" name="G3 (Bethesda)">
        <title>Hybrid Assembly of the Genome of the Entomopathogenic Nematode Steinernema carpocapsae Identifies the X-Chromosome.</title>
        <authorList>
            <person name="Serra L."/>
            <person name="Macchietto M."/>
            <person name="Macias-Munoz A."/>
            <person name="McGill C.J."/>
            <person name="Rodriguez I.M."/>
            <person name="Rodriguez B."/>
            <person name="Murad R."/>
            <person name="Mortazavi A."/>
        </authorList>
    </citation>
    <scope>NUCLEOTIDE SEQUENCE [LARGE SCALE GENOMIC DNA]</scope>
    <source>
        <strain evidence="9 10">ALL</strain>
    </source>
</reference>
<evidence type="ECO:0000256" key="3">
    <source>
        <dbReference type="ARBA" id="ARBA00022448"/>
    </source>
</evidence>
<dbReference type="PANTHER" id="PTHR10663:SF375">
    <property type="entry name" value="LD29171P"/>
    <property type="match status" value="1"/>
</dbReference>
<keyword evidence="5" id="KW-0653">Protein transport</keyword>
<dbReference type="EMBL" id="AZBU02000002">
    <property type="protein sequence ID" value="TKR93853.1"/>
    <property type="molecule type" value="Genomic_DNA"/>
</dbReference>
<evidence type="ECO:0000256" key="1">
    <source>
        <dbReference type="ARBA" id="ARBA00004370"/>
    </source>
</evidence>
<evidence type="ECO:0000259" key="8">
    <source>
        <dbReference type="PROSITE" id="PS50190"/>
    </source>
</evidence>
<feature type="region of interest" description="Disordered" evidence="7">
    <location>
        <begin position="510"/>
        <end position="532"/>
    </location>
</feature>
<dbReference type="InterPro" id="IPR035999">
    <property type="entry name" value="Sec7_dom_sf"/>
</dbReference>